<reference evidence="2 3" key="1">
    <citation type="submission" date="2023-02" db="EMBL/GenBank/DDBJ databases">
        <title>LHISI_Scaffold_Assembly.</title>
        <authorList>
            <person name="Stuart O.P."/>
            <person name="Cleave R."/>
            <person name="Magrath M.J.L."/>
            <person name="Mikheyev A.S."/>
        </authorList>
    </citation>
    <scope>NUCLEOTIDE SEQUENCE [LARGE SCALE GENOMIC DNA]</scope>
    <source>
        <strain evidence="2">Daus_M_001</strain>
        <tissue evidence="2">Leg muscle</tissue>
    </source>
</reference>
<name>A0ABQ9IKE1_9NEOP</name>
<evidence type="ECO:0000313" key="2">
    <source>
        <dbReference type="EMBL" id="KAJ8897154.1"/>
    </source>
</evidence>
<dbReference type="InterPro" id="IPR050863">
    <property type="entry name" value="CenT-Element_Derived"/>
</dbReference>
<dbReference type="Pfam" id="PF03184">
    <property type="entry name" value="DDE_1"/>
    <property type="match status" value="1"/>
</dbReference>
<keyword evidence="3" id="KW-1185">Reference proteome</keyword>
<organism evidence="2 3">
    <name type="scientific">Dryococelus australis</name>
    <dbReference type="NCBI Taxonomy" id="614101"/>
    <lineage>
        <taxon>Eukaryota</taxon>
        <taxon>Metazoa</taxon>
        <taxon>Ecdysozoa</taxon>
        <taxon>Arthropoda</taxon>
        <taxon>Hexapoda</taxon>
        <taxon>Insecta</taxon>
        <taxon>Pterygota</taxon>
        <taxon>Neoptera</taxon>
        <taxon>Polyneoptera</taxon>
        <taxon>Phasmatodea</taxon>
        <taxon>Verophasmatodea</taxon>
        <taxon>Anareolatae</taxon>
        <taxon>Phasmatidae</taxon>
        <taxon>Eurycanthinae</taxon>
        <taxon>Dryococelus</taxon>
    </lineage>
</organism>
<dbReference type="InterPro" id="IPR004875">
    <property type="entry name" value="DDE_SF_endonuclease_dom"/>
</dbReference>
<accession>A0ABQ9IKE1</accession>
<dbReference type="Proteomes" id="UP001159363">
    <property type="component" value="Chromosome 1"/>
</dbReference>
<evidence type="ECO:0000313" key="3">
    <source>
        <dbReference type="Proteomes" id="UP001159363"/>
    </source>
</evidence>
<dbReference type="PANTHER" id="PTHR19303:SF73">
    <property type="entry name" value="PROTEIN PDC2"/>
    <property type="match status" value="1"/>
</dbReference>
<sequence length="241" mass="27340">MLPDKTFVLKGETCHMSKQSKERLTMLVGANMDGTEKLPLLEIGKPRKPQCFSNTKTFPCKYINNKSAWMTSAIFEGYVRALDAKMVCNNRKILLFMDHCPARPVISNLRNIKIEFLPPNSTSVLQPMDQGVIKILKHQFHKHFVSRLITRMVNGKTSVHKINILDAMHYFAAVWDTMESKSIENCFKKAGFGNFPTELQEINCVTPGTSACNSWNILQEQLNVSCSFEDYVSADDADKKP</sequence>
<feature type="domain" description="DDE-1" evidence="1">
    <location>
        <begin position="21"/>
        <end position="187"/>
    </location>
</feature>
<dbReference type="EMBL" id="JARBHB010000001">
    <property type="protein sequence ID" value="KAJ8897154.1"/>
    <property type="molecule type" value="Genomic_DNA"/>
</dbReference>
<comment type="caution">
    <text evidence="2">The sequence shown here is derived from an EMBL/GenBank/DDBJ whole genome shotgun (WGS) entry which is preliminary data.</text>
</comment>
<evidence type="ECO:0000259" key="1">
    <source>
        <dbReference type="Pfam" id="PF03184"/>
    </source>
</evidence>
<dbReference type="PANTHER" id="PTHR19303">
    <property type="entry name" value="TRANSPOSON"/>
    <property type="match status" value="1"/>
</dbReference>
<gene>
    <name evidence="2" type="ORF">PR048_002500</name>
</gene>
<protein>
    <recommendedName>
        <fullName evidence="1">DDE-1 domain-containing protein</fullName>
    </recommendedName>
</protein>
<proteinExistence type="predicted"/>